<accession>A0ABQ5YW99</accession>
<dbReference type="Gene3D" id="1.10.10.10">
    <property type="entry name" value="Winged helix-like DNA-binding domain superfamily/Winged helix DNA-binding domain"/>
    <property type="match status" value="1"/>
</dbReference>
<name>A0ABQ5YW99_9BURK</name>
<dbReference type="Gene3D" id="1.10.1740.10">
    <property type="match status" value="1"/>
</dbReference>
<dbReference type="SUPFAM" id="SSF88946">
    <property type="entry name" value="Sigma2 domain of RNA polymerase sigma factors"/>
    <property type="match status" value="1"/>
</dbReference>
<comment type="similarity">
    <text evidence="1">Belongs to the sigma-70 factor family. ECF subfamily.</text>
</comment>
<dbReference type="InterPro" id="IPR039425">
    <property type="entry name" value="RNA_pol_sigma-70-like"/>
</dbReference>
<organism evidence="7 8">
    <name type="scientific">Limnobacter litoralis</name>
    <dbReference type="NCBI Taxonomy" id="481366"/>
    <lineage>
        <taxon>Bacteria</taxon>
        <taxon>Pseudomonadati</taxon>
        <taxon>Pseudomonadota</taxon>
        <taxon>Betaproteobacteria</taxon>
        <taxon>Burkholderiales</taxon>
        <taxon>Burkholderiaceae</taxon>
        <taxon>Limnobacter</taxon>
    </lineage>
</organism>
<dbReference type="InterPro" id="IPR013325">
    <property type="entry name" value="RNA_pol_sigma_r2"/>
</dbReference>
<dbReference type="InterPro" id="IPR013324">
    <property type="entry name" value="RNA_pol_sigma_r3/r4-like"/>
</dbReference>
<evidence type="ECO:0000313" key="8">
    <source>
        <dbReference type="Proteomes" id="UP001156664"/>
    </source>
</evidence>
<dbReference type="PANTHER" id="PTHR43133:SF62">
    <property type="entry name" value="RNA POLYMERASE SIGMA FACTOR SIGZ"/>
    <property type="match status" value="1"/>
</dbReference>
<evidence type="ECO:0000256" key="4">
    <source>
        <dbReference type="ARBA" id="ARBA00023163"/>
    </source>
</evidence>
<evidence type="ECO:0000259" key="6">
    <source>
        <dbReference type="Pfam" id="PF08281"/>
    </source>
</evidence>
<dbReference type="InterPro" id="IPR007627">
    <property type="entry name" value="RNA_pol_sigma70_r2"/>
</dbReference>
<keyword evidence="2" id="KW-0805">Transcription regulation</keyword>
<evidence type="ECO:0000259" key="5">
    <source>
        <dbReference type="Pfam" id="PF04542"/>
    </source>
</evidence>
<dbReference type="NCBIfam" id="TIGR02937">
    <property type="entry name" value="sigma70-ECF"/>
    <property type="match status" value="1"/>
</dbReference>
<keyword evidence="3" id="KW-0731">Sigma factor</keyword>
<gene>
    <name evidence="7" type="ORF">GCM10007875_18520</name>
</gene>
<feature type="domain" description="RNA polymerase sigma factor 70 region 4 type 2" evidence="6">
    <location>
        <begin position="140"/>
        <end position="190"/>
    </location>
</feature>
<dbReference type="SUPFAM" id="SSF88659">
    <property type="entry name" value="Sigma3 and sigma4 domains of RNA polymerase sigma factors"/>
    <property type="match status" value="1"/>
</dbReference>
<keyword evidence="4" id="KW-0804">Transcription</keyword>
<protein>
    <submittedName>
        <fullName evidence="7">RNA polymerase sigma factor</fullName>
    </submittedName>
</protein>
<dbReference type="Pfam" id="PF04542">
    <property type="entry name" value="Sigma70_r2"/>
    <property type="match status" value="1"/>
</dbReference>
<proteinExistence type="inferred from homology"/>
<dbReference type="InterPro" id="IPR014284">
    <property type="entry name" value="RNA_pol_sigma-70_dom"/>
</dbReference>
<evidence type="ECO:0000313" key="7">
    <source>
        <dbReference type="EMBL" id="GLR26762.1"/>
    </source>
</evidence>
<reference evidence="8" key="1">
    <citation type="journal article" date="2019" name="Int. J. Syst. Evol. Microbiol.">
        <title>The Global Catalogue of Microorganisms (GCM) 10K type strain sequencing project: providing services to taxonomists for standard genome sequencing and annotation.</title>
        <authorList>
            <consortium name="The Broad Institute Genomics Platform"/>
            <consortium name="The Broad Institute Genome Sequencing Center for Infectious Disease"/>
            <person name="Wu L."/>
            <person name="Ma J."/>
        </authorList>
    </citation>
    <scope>NUCLEOTIDE SEQUENCE [LARGE SCALE GENOMIC DNA]</scope>
    <source>
        <strain evidence="8">NBRC 105857</strain>
    </source>
</reference>
<dbReference type="EMBL" id="BSOJ01000018">
    <property type="protein sequence ID" value="GLR26762.1"/>
    <property type="molecule type" value="Genomic_DNA"/>
</dbReference>
<dbReference type="PANTHER" id="PTHR43133">
    <property type="entry name" value="RNA POLYMERASE ECF-TYPE SIGMA FACTO"/>
    <property type="match status" value="1"/>
</dbReference>
<evidence type="ECO:0000256" key="2">
    <source>
        <dbReference type="ARBA" id="ARBA00023015"/>
    </source>
</evidence>
<dbReference type="InterPro" id="IPR013249">
    <property type="entry name" value="RNA_pol_sigma70_r4_t2"/>
</dbReference>
<comment type="caution">
    <text evidence="7">The sequence shown here is derived from an EMBL/GenBank/DDBJ whole genome shotgun (WGS) entry which is preliminary data.</text>
</comment>
<feature type="domain" description="RNA polymerase sigma-70 region 2" evidence="5">
    <location>
        <begin position="26"/>
        <end position="92"/>
    </location>
</feature>
<sequence>MMLNDNELKGLLVRTARGDQAAFSALYEKSAPVLLSVANRIVGRKELGEEVLHDVFVKVWHKSREFDPKVTQVTAWLIAMTRNRALDLVASANVSKMNLVDTTDEAVQTALDVCLSQADLSDRSDNPLDAEEARQSIGHLRHCIEALKPEEKQMVALAYYHGMSHQALSDHLDRPLGTVKTVCRRAMARLKECVEQCTSGGAR</sequence>
<dbReference type="Pfam" id="PF08281">
    <property type="entry name" value="Sigma70_r4_2"/>
    <property type="match status" value="1"/>
</dbReference>
<evidence type="ECO:0000256" key="3">
    <source>
        <dbReference type="ARBA" id="ARBA00023082"/>
    </source>
</evidence>
<dbReference type="InterPro" id="IPR036388">
    <property type="entry name" value="WH-like_DNA-bd_sf"/>
</dbReference>
<dbReference type="RefSeq" id="WP_284281428.1">
    <property type="nucleotide sequence ID" value="NZ_BSOJ01000018.1"/>
</dbReference>
<dbReference type="Proteomes" id="UP001156664">
    <property type="component" value="Unassembled WGS sequence"/>
</dbReference>
<evidence type="ECO:0000256" key="1">
    <source>
        <dbReference type="ARBA" id="ARBA00010641"/>
    </source>
</evidence>
<keyword evidence="8" id="KW-1185">Reference proteome</keyword>